<dbReference type="AlphaFoldDB" id="A0A1S1WS65"/>
<dbReference type="RefSeq" id="WP_158020823.1">
    <property type="nucleotide sequence ID" value="NZ_MKCS01000003.1"/>
</dbReference>
<dbReference type="SUPFAM" id="SSF46894">
    <property type="entry name" value="C-terminal effector domain of the bipartite response regulators"/>
    <property type="match status" value="1"/>
</dbReference>
<evidence type="ECO:0000313" key="7">
    <source>
        <dbReference type="Proteomes" id="UP000180088"/>
    </source>
</evidence>
<dbReference type="GO" id="GO:0003677">
    <property type="term" value="F:DNA binding"/>
    <property type="evidence" value="ECO:0007669"/>
    <property type="project" value="UniProtKB-KW"/>
</dbReference>
<dbReference type="OrthoDB" id="8533716at2"/>
<dbReference type="InterPro" id="IPR036388">
    <property type="entry name" value="WH-like_DNA-bd_sf"/>
</dbReference>
<evidence type="ECO:0000256" key="1">
    <source>
        <dbReference type="ARBA" id="ARBA00023015"/>
    </source>
</evidence>
<dbReference type="SMART" id="SM00421">
    <property type="entry name" value="HTH_LUXR"/>
    <property type="match status" value="1"/>
</dbReference>
<comment type="caution">
    <text evidence="5">The sequence shown here is derived from an EMBL/GenBank/DDBJ whole genome shotgun (WGS) entry which is preliminary data.</text>
</comment>
<dbReference type="STRING" id="1903179.BI347_19035"/>
<keyword evidence="2" id="KW-0238">DNA-binding</keyword>
<dbReference type="InterPro" id="IPR036693">
    <property type="entry name" value="TF_LuxR_autoind-bd_dom_sf"/>
</dbReference>
<evidence type="ECO:0000256" key="2">
    <source>
        <dbReference type="ARBA" id="ARBA00023125"/>
    </source>
</evidence>
<dbReference type="PROSITE" id="PS50043">
    <property type="entry name" value="HTH_LUXR_2"/>
    <property type="match status" value="1"/>
</dbReference>
<dbReference type="Pfam" id="PF00196">
    <property type="entry name" value="GerE"/>
    <property type="match status" value="1"/>
</dbReference>
<dbReference type="GO" id="GO:0006355">
    <property type="term" value="P:regulation of DNA-templated transcription"/>
    <property type="evidence" value="ECO:0007669"/>
    <property type="project" value="InterPro"/>
</dbReference>
<evidence type="ECO:0000259" key="4">
    <source>
        <dbReference type="PROSITE" id="PS50043"/>
    </source>
</evidence>
<sequence>MQDRIRQLLVEVPPWSAYSLLAIHEQLASLSSVDELTQWLRGLRNAIPLMPPVLLAISGRGRYLPQLHRVIYHDWPADWLERYDDPGFRSADPILSAPAGQPVHWSAEFARLKRPTLSQRKFLASCRNNGMTHGVSFISDQRNHRVILSLSGQRAEEDAQLIRMIEMVWTHIVQCARRLLLPKNRLFELSPRERDVVELISLGESYRSTAAALGIDETTVTDHVNRMVERYGANNSRHLVKILFSCTD</sequence>
<protein>
    <recommendedName>
        <fullName evidence="4">HTH luxR-type domain-containing protein</fullName>
    </recommendedName>
</protein>
<proteinExistence type="predicted"/>
<evidence type="ECO:0000256" key="3">
    <source>
        <dbReference type="ARBA" id="ARBA00023163"/>
    </source>
</evidence>
<accession>A0A1S1WS65</accession>
<dbReference type="InterPro" id="IPR005143">
    <property type="entry name" value="TF_LuxR_autoind-bd_dom"/>
</dbReference>
<dbReference type="PRINTS" id="PR00038">
    <property type="entry name" value="HTHLUXR"/>
</dbReference>
<evidence type="ECO:0000313" key="6">
    <source>
        <dbReference type="EMBL" id="OHX10626.1"/>
    </source>
</evidence>
<dbReference type="CDD" id="cd06170">
    <property type="entry name" value="LuxR_C_like"/>
    <property type="match status" value="1"/>
</dbReference>
<dbReference type="PANTHER" id="PTHR44688">
    <property type="entry name" value="DNA-BINDING TRANSCRIPTIONAL ACTIVATOR DEVR_DOSR"/>
    <property type="match status" value="1"/>
</dbReference>
<organism evidence="5 7">
    <name type="scientific">Chromobacterium sphagni</name>
    <dbReference type="NCBI Taxonomy" id="1903179"/>
    <lineage>
        <taxon>Bacteria</taxon>
        <taxon>Pseudomonadati</taxon>
        <taxon>Pseudomonadota</taxon>
        <taxon>Betaproteobacteria</taxon>
        <taxon>Neisseriales</taxon>
        <taxon>Chromobacteriaceae</taxon>
        <taxon>Chromobacterium</taxon>
    </lineage>
</organism>
<dbReference type="EMBL" id="MKCS01000005">
    <property type="protein sequence ID" value="OHX10061.1"/>
    <property type="molecule type" value="Genomic_DNA"/>
</dbReference>
<dbReference type="Gene3D" id="1.10.10.10">
    <property type="entry name" value="Winged helix-like DNA-binding domain superfamily/Winged helix DNA-binding domain"/>
    <property type="match status" value="1"/>
</dbReference>
<dbReference type="Pfam" id="PF03472">
    <property type="entry name" value="Autoind_bind"/>
    <property type="match status" value="1"/>
</dbReference>
<name>A0A1S1WS65_9NEIS</name>
<evidence type="ECO:0000313" key="5">
    <source>
        <dbReference type="EMBL" id="OHX10061.1"/>
    </source>
</evidence>
<dbReference type="Proteomes" id="UP000180088">
    <property type="component" value="Unassembled WGS sequence"/>
</dbReference>
<reference evidence="5 7" key="1">
    <citation type="submission" date="2016-09" db="EMBL/GenBank/DDBJ databases">
        <title>Chromobacterium muskegensis sp. nov., an insecticidal bacterium isolated from Sphagnum bogs.</title>
        <authorList>
            <person name="Sparks M.E."/>
            <person name="Blackburn M.B."/>
            <person name="Gundersen-Rindal D.E."/>
            <person name="Mitchell A."/>
            <person name="Farrar R."/>
            <person name="Kuhar D."/>
        </authorList>
    </citation>
    <scope>NUCLEOTIDE SEQUENCE [LARGE SCALE GENOMIC DNA]</scope>
    <source>
        <strain evidence="5 7">37-2</strain>
    </source>
</reference>
<dbReference type="Gene3D" id="3.30.450.80">
    <property type="entry name" value="Transcription factor LuxR-like, autoinducer-binding domain"/>
    <property type="match status" value="1"/>
</dbReference>
<dbReference type="PANTHER" id="PTHR44688:SF16">
    <property type="entry name" value="DNA-BINDING TRANSCRIPTIONAL ACTIVATOR DEVR_DOSR"/>
    <property type="match status" value="1"/>
</dbReference>
<dbReference type="EMBL" id="MKCS01000003">
    <property type="protein sequence ID" value="OHX10626.1"/>
    <property type="molecule type" value="Genomic_DNA"/>
</dbReference>
<dbReference type="SUPFAM" id="SSF75516">
    <property type="entry name" value="Pheromone-binding domain of LuxR-like quorum-sensing transcription factors"/>
    <property type="match status" value="1"/>
</dbReference>
<keyword evidence="3" id="KW-0804">Transcription</keyword>
<feature type="domain" description="HTH luxR-type" evidence="4">
    <location>
        <begin position="182"/>
        <end position="247"/>
    </location>
</feature>
<dbReference type="InterPro" id="IPR000792">
    <property type="entry name" value="Tscrpt_reg_LuxR_C"/>
</dbReference>
<gene>
    <name evidence="6" type="ORF">BI347_19035</name>
    <name evidence="5" type="ORF">BI347_22385</name>
</gene>
<dbReference type="InterPro" id="IPR016032">
    <property type="entry name" value="Sig_transdc_resp-reg_C-effctor"/>
</dbReference>
<keyword evidence="1" id="KW-0805">Transcription regulation</keyword>